<evidence type="ECO:0000313" key="2">
    <source>
        <dbReference type="EMBL" id="BAU28987.1"/>
    </source>
</evidence>
<dbReference type="SUPFAM" id="SSF47413">
    <property type="entry name" value="lambda repressor-like DNA-binding domains"/>
    <property type="match status" value="2"/>
</dbReference>
<dbReference type="AlphaFoldDB" id="A0A0U4WKJ3"/>
<dbReference type="Pfam" id="PF01381">
    <property type="entry name" value="HTH_3"/>
    <property type="match status" value="2"/>
</dbReference>
<dbReference type="Proteomes" id="UP000217696">
    <property type="component" value="Chromosome"/>
</dbReference>
<dbReference type="InterPro" id="IPR001387">
    <property type="entry name" value="Cro/C1-type_HTH"/>
</dbReference>
<dbReference type="SMART" id="SM00530">
    <property type="entry name" value="HTH_XRE"/>
    <property type="match status" value="2"/>
</dbReference>
<dbReference type="GO" id="GO:0003677">
    <property type="term" value="F:DNA binding"/>
    <property type="evidence" value="ECO:0007669"/>
    <property type="project" value="UniProtKB-KW"/>
</dbReference>
<evidence type="ECO:0000313" key="3">
    <source>
        <dbReference type="Proteomes" id="UP000217696"/>
    </source>
</evidence>
<organism evidence="2 3">
    <name type="scientific">Aneurinibacillus soli</name>
    <dbReference type="NCBI Taxonomy" id="1500254"/>
    <lineage>
        <taxon>Bacteria</taxon>
        <taxon>Bacillati</taxon>
        <taxon>Bacillota</taxon>
        <taxon>Bacilli</taxon>
        <taxon>Bacillales</taxon>
        <taxon>Paenibacillaceae</taxon>
        <taxon>Aneurinibacillus group</taxon>
        <taxon>Aneurinibacillus</taxon>
    </lineage>
</organism>
<keyword evidence="1" id="KW-0238">DNA-binding</keyword>
<dbReference type="RefSeq" id="WP_172890899.1">
    <property type="nucleotide sequence ID" value="NZ_AP017312.1"/>
</dbReference>
<reference evidence="2 3" key="1">
    <citation type="submission" date="2015-12" db="EMBL/GenBank/DDBJ databases">
        <title>Genome sequence of Aneurinibacillus soli.</title>
        <authorList>
            <person name="Lee J.S."/>
            <person name="Lee K.C."/>
            <person name="Kim K.K."/>
            <person name="Lee B.W."/>
        </authorList>
    </citation>
    <scope>NUCLEOTIDE SEQUENCE [LARGE SCALE GENOMIC DNA]</scope>
    <source>
        <strain evidence="2 3">CB4</strain>
    </source>
</reference>
<keyword evidence="3" id="KW-1185">Reference proteome</keyword>
<dbReference type="KEGG" id="asoc:CB4_03165"/>
<dbReference type="PANTHER" id="PTHR46558:SF11">
    <property type="entry name" value="HTH-TYPE TRANSCRIPTIONAL REGULATOR XRE"/>
    <property type="match status" value="1"/>
</dbReference>
<evidence type="ECO:0000256" key="1">
    <source>
        <dbReference type="ARBA" id="ARBA00023125"/>
    </source>
</evidence>
<gene>
    <name evidence="2" type="primary">immR_2</name>
    <name evidence="2" type="ORF">CB4_03165</name>
</gene>
<dbReference type="CDD" id="cd00093">
    <property type="entry name" value="HTH_XRE"/>
    <property type="match status" value="2"/>
</dbReference>
<sequence>MDSKDFGIFFAEIREKSGYKSQRQLALASNVSNGTIARIEAGTQKPQPETLKILSHFLKNVTYEELLEKSGYLTSDNHLNENNFANHNVDKASLVQFGERIAILRTEKGFSLQKLADELGIEKNALVQYESGELNPNIEDIRKLAEFFDVSTDHLLGKDKLLTKEDISKELQENGISMAFYDGLEGFDQLEPEQQQFILQQVKQSIEMFKKMREH</sequence>
<protein>
    <submittedName>
        <fullName evidence="2">HTH-type transcriptional regulator ImmR</fullName>
    </submittedName>
</protein>
<dbReference type="EMBL" id="AP017312">
    <property type="protein sequence ID" value="BAU28987.1"/>
    <property type="molecule type" value="Genomic_DNA"/>
</dbReference>
<name>A0A0U4WKJ3_9BACL</name>
<dbReference type="Gene3D" id="1.10.260.40">
    <property type="entry name" value="lambda repressor-like DNA-binding domains"/>
    <property type="match status" value="2"/>
</dbReference>
<dbReference type="PANTHER" id="PTHR46558">
    <property type="entry name" value="TRACRIPTIONAL REGULATORY PROTEIN-RELATED-RELATED"/>
    <property type="match status" value="1"/>
</dbReference>
<dbReference type="InterPro" id="IPR010982">
    <property type="entry name" value="Lambda_DNA-bd_dom_sf"/>
</dbReference>
<accession>A0A0U4WKJ3</accession>
<dbReference type="PROSITE" id="PS50943">
    <property type="entry name" value="HTH_CROC1"/>
    <property type="match status" value="2"/>
</dbReference>
<proteinExistence type="predicted"/>